<dbReference type="InterPro" id="IPR010730">
    <property type="entry name" value="HET"/>
</dbReference>
<dbReference type="GO" id="GO:0019674">
    <property type="term" value="P:NAD+ metabolic process"/>
    <property type="evidence" value="ECO:0007669"/>
    <property type="project" value="InterPro"/>
</dbReference>
<organism evidence="9 10">
    <name type="scientific">Passalora fulva</name>
    <name type="common">Tomato leaf mold</name>
    <name type="synonym">Cladosporium fulvum</name>
    <dbReference type="NCBI Taxonomy" id="5499"/>
    <lineage>
        <taxon>Eukaryota</taxon>
        <taxon>Fungi</taxon>
        <taxon>Dikarya</taxon>
        <taxon>Ascomycota</taxon>
        <taxon>Pezizomycotina</taxon>
        <taxon>Dothideomycetes</taxon>
        <taxon>Dothideomycetidae</taxon>
        <taxon>Mycosphaerellales</taxon>
        <taxon>Mycosphaerellaceae</taxon>
        <taxon>Fulvia</taxon>
    </lineage>
</organism>
<dbReference type="InterPro" id="IPR016064">
    <property type="entry name" value="NAD/diacylglycerol_kinase_sf"/>
</dbReference>
<comment type="similarity">
    <text evidence="1">Belongs to the NAD kinase family.</text>
</comment>
<dbReference type="HAMAP" id="MF_00361">
    <property type="entry name" value="NAD_kinase"/>
    <property type="match status" value="1"/>
</dbReference>
<dbReference type="GO" id="GO:0005524">
    <property type="term" value="F:ATP binding"/>
    <property type="evidence" value="ECO:0007669"/>
    <property type="project" value="UniProtKB-KW"/>
</dbReference>
<dbReference type="Pfam" id="PF06985">
    <property type="entry name" value="HET"/>
    <property type="match status" value="1"/>
</dbReference>
<dbReference type="InterPro" id="IPR017437">
    <property type="entry name" value="ATP-NAD_kinase_PpnK-typ_C"/>
</dbReference>
<evidence type="ECO:0000256" key="3">
    <source>
        <dbReference type="ARBA" id="ARBA00022741"/>
    </source>
</evidence>
<dbReference type="GO" id="GO:0003951">
    <property type="term" value="F:NAD+ kinase activity"/>
    <property type="evidence" value="ECO:0007669"/>
    <property type="project" value="InterPro"/>
</dbReference>
<dbReference type="GO" id="GO:0006741">
    <property type="term" value="P:NADP+ biosynthetic process"/>
    <property type="evidence" value="ECO:0007669"/>
    <property type="project" value="InterPro"/>
</dbReference>
<evidence type="ECO:0000256" key="7">
    <source>
        <dbReference type="ARBA" id="ARBA00023027"/>
    </source>
</evidence>
<keyword evidence="10" id="KW-1185">Reference proteome</keyword>
<dbReference type="OrthoDB" id="20872at2759"/>
<dbReference type="PANTHER" id="PTHR10622">
    <property type="entry name" value="HET DOMAIN-CONTAINING PROTEIN"/>
    <property type="match status" value="1"/>
</dbReference>
<dbReference type="FunFam" id="2.60.200.30:FF:000009">
    <property type="entry name" value="Poly(P)/ATP NAD kinase"/>
    <property type="match status" value="1"/>
</dbReference>
<dbReference type="PANTHER" id="PTHR10622:SF10">
    <property type="entry name" value="HET DOMAIN-CONTAINING PROTEIN"/>
    <property type="match status" value="1"/>
</dbReference>
<dbReference type="Gene3D" id="2.60.200.30">
    <property type="entry name" value="Probable inorganic polyphosphate/atp-NAD kinase, domain 2"/>
    <property type="match status" value="1"/>
</dbReference>
<dbReference type="Gene3D" id="3.40.50.10330">
    <property type="entry name" value="Probable inorganic polyphosphate/atp-NAD kinase, domain 1"/>
    <property type="match status" value="1"/>
</dbReference>
<dbReference type="EMBL" id="CP090168">
    <property type="protein sequence ID" value="UJO19111.1"/>
    <property type="molecule type" value="Genomic_DNA"/>
</dbReference>
<sequence>MLYKFSVAGGAVETGNQDLLGLQWQQPLRNILVVRKDGDSDVHDAVIEYANHIIEVYPGTSLVFEKYVADQLHEQLPFPIYAADGAGNTAYQEKIDLTTTLGGDGTILHAASLFATAKRVPPILSFSMGTLGFLGEWKFQEYKRALREVYVSGAPSSLPPRSIDEPETKVRPTGWEQMRGKSMGASRTSRILLRNRLRVGIFDADGKRLAHEAPFAHKDDHCEDIFALNEVLLHRGALPHLIHISILIGSPPHQRVLTKGIADGFLVSTPTGSTAYSLSSGGSIVDPLVPSILLTPICPRSLSFRPLVLAANRPITLRIEAANRGKEIEFTVDGIRRQHGLRTGMEVRVVGEEVRTPGAPGARDWMGGVPCIVRSGNTGDGEDHWRFVTEAEKYGRYAILSHVWEEPGEVTFQDIRDGTATAKTGWYKIKQARLRAKEDHNLDYCWADTCCIDKTSSAELSEAINSMYRWYFHAKVCYAYLADVPGQALKDSKWFTRGWTLQELIAPGDIIFYDATWQMIGSNISMVNELAGITKIDSKVLRDRTAITSVSVAGRMAWAANRHSSREEDKAYSLMGIFDVNMPMLYGEGSKAFARLQEGIIRTSTDHSILAWQAYEDGHDTLLFSPSPYGFRRAHKIVSWSHPGIDESFSLSNKGLRISLPVLETQDSPRYITVILNCRYADNGITQLALFLKKQAHGMIVPTRNLTSTVCEVASYKKPDGVLTSIRNLDRKLLPQAKWMDPIVLREPVRIESEAPGAIWTQKITIRNPIHNLVLQRVYPEQAWNAKEGTMTFVMTGSSEHDRGYMVFSERDGKKKVVLAFGQEMQSGRAEPRVSLAKYSTVPDTTTILASLNATRTEQSAKIELKKGLSELVATVERRLNPDGDSEWAITLKLEHYSSLFKKQWEYMTTYR</sequence>
<gene>
    <name evidence="9" type="ORF">CLAFUR5_07247</name>
</gene>
<keyword evidence="4 9" id="KW-0418">Kinase</keyword>
<dbReference type="InterPro" id="IPR002504">
    <property type="entry name" value="NADK"/>
</dbReference>
<keyword evidence="2" id="KW-0808">Transferase</keyword>
<feature type="domain" description="Heterokaryon incompatibility" evidence="8">
    <location>
        <begin position="397"/>
        <end position="483"/>
    </location>
</feature>
<keyword evidence="5" id="KW-0067">ATP-binding</keyword>
<evidence type="ECO:0000256" key="4">
    <source>
        <dbReference type="ARBA" id="ARBA00022777"/>
    </source>
</evidence>
<dbReference type="KEGG" id="ffu:CLAFUR5_07247"/>
<proteinExistence type="inferred from homology"/>
<evidence type="ECO:0000256" key="1">
    <source>
        <dbReference type="ARBA" id="ARBA00010995"/>
    </source>
</evidence>
<keyword evidence="6" id="KW-0521">NADP</keyword>
<dbReference type="InterPro" id="IPR017438">
    <property type="entry name" value="ATP-NAD_kinase_N"/>
</dbReference>
<accession>A0A9Q8PB03</accession>
<dbReference type="Pfam" id="PF01513">
    <property type="entry name" value="NAD_kinase"/>
    <property type="match status" value="1"/>
</dbReference>
<dbReference type="SUPFAM" id="SSF111331">
    <property type="entry name" value="NAD kinase/diacylglycerol kinase-like"/>
    <property type="match status" value="1"/>
</dbReference>
<evidence type="ECO:0000256" key="5">
    <source>
        <dbReference type="ARBA" id="ARBA00022840"/>
    </source>
</evidence>
<evidence type="ECO:0000256" key="6">
    <source>
        <dbReference type="ARBA" id="ARBA00022857"/>
    </source>
</evidence>
<name>A0A9Q8PB03_PASFU</name>
<evidence type="ECO:0000256" key="2">
    <source>
        <dbReference type="ARBA" id="ARBA00022679"/>
    </source>
</evidence>
<reference evidence="9" key="2">
    <citation type="journal article" date="2022" name="Microb. Genom.">
        <title>A chromosome-scale genome assembly of the tomato pathogen Cladosporium fulvum reveals a compartmentalized genome architecture and the presence of a dispensable chromosome.</title>
        <authorList>
            <person name="Zaccaron A.Z."/>
            <person name="Chen L.H."/>
            <person name="Samaras A."/>
            <person name="Stergiopoulos I."/>
        </authorList>
    </citation>
    <scope>NUCLEOTIDE SEQUENCE</scope>
    <source>
        <strain evidence="9">Race5_Kim</strain>
    </source>
</reference>
<dbReference type="Proteomes" id="UP000756132">
    <property type="component" value="Chromosome 6"/>
</dbReference>
<evidence type="ECO:0000259" key="8">
    <source>
        <dbReference type="Pfam" id="PF06985"/>
    </source>
</evidence>
<dbReference type="AlphaFoldDB" id="A0A9Q8PB03"/>
<dbReference type="GeneID" id="71987125"/>
<dbReference type="Pfam" id="PF20143">
    <property type="entry name" value="NAD_kinase_C"/>
    <property type="match status" value="1"/>
</dbReference>
<evidence type="ECO:0000313" key="10">
    <source>
        <dbReference type="Proteomes" id="UP000756132"/>
    </source>
</evidence>
<reference evidence="9" key="1">
    <citation type="submission" date="2021-12" db="EMBL/GenBank/DDBJ databases">
        <authorList>
            <person name="Zaccaron A."/>
            <person name="Stergiopoulos I."/>
        </authorList>
    </citation>
    <scope>NUCLEOTIDE SEQUENCE</scope>
    <source>
        <strain evidence="9">Race5_Kim</strain>
    </source>
</reference>
<protein>
    <submittedName>
        <fullName evidence="9">NADH kinase POS5, mitochondrial</fullName>
    </submittedName>
</protein>
<dbReference type="RefSeq" id="XP_047763477.1">
    <property type="nucleotide sequence ID" value="XM_047906395.1"/>
</dbReference>
<keyword evidence="7" id="KW-0520">NAD</keyword>
<evidence type="ECO:0000313" key="9">
    <source>
        <dbReference type="EMBL" id="UJO19111.1"/>
    </source>
</evidence>
<keyword evidence="3" id="KW-0547">Nucleotide-binding</keyword>